<organism evidence="3 4">
    <name type="scientific">Sphaceloma murrayae</name>
    <dbReference type="NCBI Taxonomy" id="2082308"/>
    <lineage>
        <taxon>Eukaryota</taxon>
        <taxon>Fungi</taxon>
        <taxon>Dikarya</taxon>
        <taxon>Ascomycota</taxon>
        <taxon>Pezizomycotina</taxon>
        <taxon>Dothideomycetes</taxon>
        <taxon>Dothideomycetidae</taxon>
        <taxon>Myriangiales</taxon>
        <taxon>Elsinoaceae</taxon>
        <taxon>Sphaceloma</taxon>
    </lineage>
</organism>
<keyword evidence="2" id="KW-0812">Transmembrane</keyword>
<sequence length="511" mass="56790">MRFLPDPHEGLHPALPKPPPPLLDNSISGAPVFGGVLGSLALVGSLATRRRPVLGLQVAAFSTSAFAFLALGNRLISSQAHTAFLKSKGIETPSPKLVERWRELDQENVIFAGGLLGIILRIGRVNPGGLLARWTRAEIPRVSMTTELIGSFAFGSLAGVAGLQILPLPGTREALLELWKNRQIAQQYREELQEYERMHSWTNESLLGRLFGREEQTAPSQAMGTGPSNMGALLSSLGSQFSGGRDADPPDMHLGAELFASEIDSEDPKPHHSEMVNGRRLFVASRNHEYEPRSERELNDHLEELRTQRDELLPEAELIWHKMAAAEAKYLPLEKDIDNADEVLADMRSRALLRLLNNTHAYLWSQISDIDWMIADTNKQIEQLKAKKVGRTWEAGLSNRARDVLPRNAIEFLAIGLAQQQMQLGMVEQQIKQGVGEYDRLKKELPKEVSEAQYGTDPRRAKMDELERVALTQGSMQKFVEVSMDLIKELGKGEVDVSVVVKEVEGRDGVN</sequence>
<dbReference type="EMBL" id="NKHZ01000065">
    <property type="protein sequence ID" value="PNS15866.1"/>
    <property type="molecule type" value="Genomic_DNA"/>
</dbReference>
<feature type="transmembrane region" description="Helical" evidence="2">
    <location>
        <begin position="53"/>
        <end position="72"/>
    </location>
</feature>
<comment type="caution">
    <text evidence="3">The sequence shown here is derived from an EMBL/GenBank/DDBJ whole genome shotgun (WGS) entry which is preliminary data.</text>
</comment>
<feature type="compositionally biased region" description="Basic and acidic residues" evidence="1">
    <location>
        <begin position="1"/>
        <end position="11"/>
    </location>
</feature>
<evidence type="ECO:0000256" key="1">
    <source>
        <dbReference type="SAM" id="MobiDB-lite"/>
    </source>
</evidence>
<keyword evidence="2" id="KW-0472">Membrane</keyword>
<feature type="transmembrane region" description="Helical" evidence="2">
    <location>
        <begin position="27"/>
        <end position="46"/>
    </location>
</feature>
<dbReference type="InParanoid" id="A0A2K1QL12"/>
<proteinExistence type="predicted"/>
<protein>
    <submittedName>
        <fullName evidence="3">Uncharacterized protein</fullName>
    </submittedName>
</protein>
<evidence type="ECO:0000313" key="4">
    <source>
        <dbReference type="Proteomes" id="UP000243797"/>
    </source>
</evidence>
<name>A0A2K1QL12_9PEZI</name>
<keyword evidence="4" id="KW-1185">Reference proteome</keyword>
<evidence type="ECO:0000313" key="3">
    <source>
        <dbReference type="EMBL" id="PNS15866.1"/>
    </source>
</evidence>
<dbReference type="OrthoDB" id="3915128at2759"/>
<accession>A0A2K1QL12</accession>
<keyword evidence="2" id="KW-1133">Transmembrane helix</keyword>
<reference evidence="3 4" key="1">
    <citation type="submission" date="2017-06" db="EMBL/GenBank/DDBJ databases">
        <title>Draft genome sequence of a variant of Elsinoe murrayae.</title>
        <authorList>
            <person name="Cheng Q."/>
        </authorList>
    </citation>
    <scope>NUCLEOTIDE SEQUENCE [LARGE SCALE GENOMIC DNA]</scope>
    <source>
        <strain evidence="3 4">CQ-2017a</strain>
    </source>
</reference>
<dbReference type="AlphaFoldDB" id="A0A2K1QL12"/>
<evidence type="ECO:0000256" key="2">
    <source>
        <dbReference type="SAM" id="Phobius"/>
    </source>
</evidence>
<dbReference type="Proteomes" id="UP000243797">
    <property type="component" value="Unassembled WGS sequence"/>
</dbReference>
<gene>
    <name evidence="3" type="ORF">CAC42_7972</name>
</gene>
<feature type="region of interest" description="Disordered" evidence="1">
    <location>
        <begin position="1"/>
        <end position="20"/>
    </location>
</feature>